<dbReference type="KEGG" id="chih:GWR21_14895"/>
<feature type="compositionally biased region" description="Basic residues" evidence="2">
    <location>
        <begin position="77"/>
        <end position="86"/>
    </location>
</feature>
<dbReference type="RefSeq" id="WP_162332521.1">
    <property type="nucleotide sequence ID" value="NZ_CP048113.1"/>
</dbReference>
<feature type="transmembrane region" description="Helical" evidence="3">
    <location>
        <begin position="20"/>
        <end position="40"/>
    </location>
</feature>
<feature type="transmembrane region" description="Helical" evidence="3">
    <location>
        <begin position="110"/>
        <end position="130"/>
    </location>
</feature>
<feature type="coiled-coil region" evidence="1">
    <location>
        <begin position="153"/>
        <end position="180"/>
    </location>
</feature>
<keyword evidence="3" id="KW-0812">Transmembrane</keyword>
<keyword evidence="1" id="KW-0175">Coiled coil</keyword>
<keyword evidence="5" id="KW-1185">Reference proteome</keyword>
<keyword evidence="3" id="KW-0472">Membrane</keyword>
<name>A0A6B9ZFK4_9BACT</name>
<evidence type="ECO:0000256" key="3">
    <source>
        <dbReference type="SAM" id="Phobius"/>
    </source>
</evidence>
<dbReference type="EMBL" id="CP048113">
    <property type="protein sequence ID" value="QHS60836.1"/>
    <property type="molecule type" value="Genomic_DNA"/>
</dbReference>
<protein>
    <submittedName>
        <fullName evidence="4">Uncharacterized protein</fullName>
    </submittedName>
</protein>
<evidence type="ECO:0000313" key="5">
    <source>
        <dbReference type="Proteomes" id="UP000476411"/>
    </source>
</evidence>
<proteinExistence type="predicted"/>
<keyword evidence="3" id="KW-1133">Transmembrane helix</keyword>
<feature type="transmembrane region" description="Helical" evidence="3">
    <location>
        <begin position="47"/>
        <end position="65"/>
    </location>
</feature>
<reference evidence="4 5" key="1">
    <citation type="submission" date="2020-01" db="EMBL/GenBank/DDBJ databases">
        <title>Complete genome sequence of Chitinophaga sp. H33E-04 isolated from quinoa roots.</title>
        <authorList>
            <person name="Weon H.-Y."/>
            <person name="Lee S.A."/>
        </authorList>
    </citation>
    <scope>NUCLEOTIDE SEQUENCE [LARGE SCALE GENOMIC DNA]</scope>
    <source>
        <strain evidence="4 5">H33E-04</strain>
    </source>
</reference>
<feature type="region of interest" description="Disordered" evidence="2">
    <location>
        <begin position="67"/>
        <end position="90"/>
    </location>
</feature>
<evidence type="ECO:0000256" key="1">
    <source>
        <dbReference type="SAM" id="Coils"/>
    </source>
</evidence>
<sequence length="324" mass="36418">MKGFLLALLRDKDGQYSLREITICMSFLVLLTSWIVQPLFSRSMPECMFFILGGLVVAGCLGYSLEKKSPPPSPSKNRFKKGRYHSPSKENMQKITSIAQKPIVKRALGIARSLFFALGLIVTLITSQLFKSCNDVTHKDNIVSKTMLTDKELKEQKKTVAAYSKRIAELDAQNTILEQQVIDTRTALLHSLKSNAGLQKNLRQRIRNTAILTNTEERLVNCDSLASLTGDLVVSCMEKDSLYNSLTASLTEQVALKDSTIATQELRYNYLQVNYDRNLAQQQLLINDNLGLQKQVKQHRARSKLLTAGMIILSSTITYMALQH</sequence>
<evidence type="ECO:0000256" key="2">
    <source>
        <dbReference type="SAM" id="MobiDB-lite"/>
    </source>
</evidence>
<organism evidence="4 5">
    <name type="scientific">Chitinophaga agri</name>
    <dbReference type="NCBI Taxonomy" id="2703787"/>
    <lineage>
        <taxon>Bacteria</taxon>
        <taxon>Pseudomonadati</taxon>
        <taxon>Bacteroidota</taxon>
        <taxon>Chitinophagia</taxon>
        <taxon>Chitinophagales</taxon>
        <taxon>Chitinophagaceae</taxon>
        <taxon>Chitinophaga</taxon>
    </lineage>
</organism>
<dbReference type="AlphaFoldDB" id="A0A6B9ZFK4"/>
<gene>
    <name evidence="4" type="ORF">GWR21_14895</name>
</gene>
<dbReference type="Proteomes" id="UP000476411">
    <property type="component" value="Chromosome"/>
</dbReference>
<feature type="transmembrane region" description="Helical" evidence="3">
    <location>
        <begin position="305"/>
        <end position="322"/>
    </location>
</feature>
<accession>A0A6B9ZFK4</accession>
<evidence type="ECO:0000313" key="4">
    <source>
        <dbReference type="EMBL" id="QHS60836.1"/>
    </source>
</evidence>